<reference evidence="1" key="2">
    <citation type="submission" date="2020-09" db="EMBL/GenBank/DDBJ databases">
        <authorList>
            <person name="Sun Q."/>
            <person name="Zhou Y."/>
        </authorList>
    </citation>
    <scope>NUCLEOTIDE SEQUENCE</scope>
    <source>
        <strain evidence="1">CGMCC 1.15758</strain>
    </source>
</reference>
<name>A0A8J2Z727_9GAMM</name>
<dbReference type="Proteomes" id="UP000636949">
    <property type="component" value="Unassembled WGS sequence"/>
</dbReference>
<evidence type="ECO:0000313" key="2">
    <source>
        <dbReference type="Proteomes" id="UP000636949"/>
    </source>
</evidence>
<sequence length="80" mass="9303">MRHLLVKIRNVGMQVSIACYVEDLSLKRDRNMDEFISIMSQAISKAIDKELPQKLCKGRGVKQKPLEILFVVNPQDDHHW</sequence>
<gene>
    <name evidence="1" type="ORF">GCM10010995_27160</name>
</gene>
<keyword evidence="2" id="KW-1185">Reference proteome</keyword>
<dbReference type="RefSeq" id="WP_117004042.1">
    <property type="nucleotide sequence ID" value="NZ_BMJS01000065.1"/>
</dbReference>
<dbReference type="EMBL" id="BMJS01000065">
    <property type="protein sequence ID" value="GGG08179.1"/>
    <property type="molecule type" value="Genomic_DNA"/>
</dbReference>
<accession>A0A8J2Z727</accession>
<evidence type="ECO:0000313" key="1">
    <source>
        <dbReference type="EMBL" id="GGG08179.1"/>
    </source>
</evidence>
<protein>
    <submittedName>
        <fullName evidence="1">Uncharacterized protein</fullName>
    </submittedName>
</protein>
<reference evidence="1" key="1">
    <citation type="journal article" date="2014" name="Int. J. Syst. Evol. Microbiol.">
        <title>Complete genome sequence of Corynebacterium casei LMG S-19264T (=DSM 44701T), isolated from a smear-ripened cheese.</title>
        <authorList>
            <consortium name="US DOE Joint Genome Institute (JGI-PGF)"/>
            <person name="Walter F."/>
            <person name="Albersmeier A."/>
            <person name="Kalinowski J."/>
            <person name="Ruckert C."/>
        </authorList>
    </citation>
    <scope>NUCLEOTIDE SEQUENCE</scope>
    <source>
        <strain evidence="1">CGMCC 1.15758</strain>
    </source>
</reference>
<proteinExistence type="predicted"/>
<comment type="caution">
    <text evidence="1">The sequence shown here is derived from an EMBL/GenBank/DDBJ whole genome shotgun (WGS) entry which is preliminary data.</text>
</comment>
<organism evidence="1 2">
    <name type="scientific">Cysteiniphilum litorale</name>
    <dbReference type="NCBI Taxonomy" id="2056700"/>
    <lineage>
        <taxon>Bacteria</taxon>
        <taxon>Pseudomonadati</taxon>
        <taxon>Pseudomonadota</taxon>
        <taxon>Gammaproteobacteria</taxon>
        <taxon>Thiotrichales</taxon>
        <taxon>Fastidiosibacteraceae</taxon>
        <taxon>Cysteiniphilum</taxon>
    </lineage>
</organism>
<dbReference type="AlphaFoldDB" id="A0A8J2Z727"/>